<name>A0A0C3G451_PILCF</name>
<organism evidence="2 3">
    <name type="scientific">Piloderma croceum (strain F 1598)</name>
    <dbReference type="NCBI Taxonomy" id="765440"/>
    <lineage>
        <taxon>Eukaryota</taxon>
        <taxon>Fungi</taxon>
        <taxon>Dikarya</taxon>
        <taxon>Basidiomycota</taxon>
        <taxon>Agaricomycotina</taxon>
        <taxon>Agaricomycetes</taxon>
        <taxon>Agaricomycetidae</taxon>
        <taxon>Atheliales</taxon>
        <taxon>Atheliaceae</taxon>
        <taxon>Piloderma</taxon>
    </lineage>
</organism>
<gene>
    <name evidence="2" type="ORF">PILCRDRAFT_817441</name>
</gene>
<feature type="region of interest" description="Disordered" evidence="1">
    <location>
        <begin position="125"/>
        <end position="157"/>
    </location>
</feature>
<reference evidence="2 3" key="1">
    <citation type="submission" date="2014-04" db="EMBL/GenBank/DDBJ databases">
        <authorList>
            <consortium name="DOE Joint Genome Institute"/>
            <person name="Kuo A."/>
            <person name="Tarkka M."/>
            <person name="Buscot F."/>
            <person name="Kohler A."/>
            <person name="Nagy L.G."/>
            <person name="Floudas D."/>
            <person name="Copeland A."/>
            <person name="Barry K.W."/>
            <person name="Cichocki N."/>
            <person name="Veneault-Fourrey C."/>
            <person name="LaButti K."/>
            <person name="Lindquist E.A."/>
            <person name="Lipzen A."/>
            <person name="Lundell T."/>
            <person name="Morin E."/>
            <person name="Murat C."/>
            <person name="Sun H."/>
            <person name="Tunlid A."/>
            <person name="Henrissat B."/>
            <person name="Grigoriev I.V."/>
            <person name="Hibbett D.S."/>
            <person name="Martin F."/>
            <person name="Nordberg H.P."/>
            <person name="Cantor M.N."/>
            <person name="Hua S.X."/>
        </authorList>
    </citation>
    <scope>NUCLEOTIDE SEQUENCE [LARGE SCALE GENOMIC DNA]</scope>
    <source>
        <strain evidence="2 3">F 1598</strain>
    </source>
</reference>
<dbReference type="PANTHER" id="PTHR38696">
    <property type="entry name" value="MEDIATOR OF RNA POLYMERASE II TRANSCRIPTION SUBUNIT 13"/>
    <property type="match status" value="1"/>
</dbReference>
<feature type="region of interest" description="Disordered" evidence="1">
    <location>
        <begin position="780"/>
        <end position="838"/>
    </location>
</feature>
<keyword evidence="3" id="KW-1185">Reference proteome</keyword>
<protein>
    <submittedName>
        <fullName evidence="2">Uncharacterized protein</fullName>
    </submittedName>
</protein>
<dbReference type="EMBL" id="KN832985">
    <property type="protein sequence ID" value="KIM85426.1"/>
    <property type="molecule type" value="Genomic_DNA"/>
</dbReference>
<feature type="compositionally biased region" description="Basic and acidic residues" evidence="1">
    <location>
        <begin position="699"/>
        <end position="711"/>
    </location>
</feature>
<dbReference type="HOGENOM" id="CLU_015890_0_0_1"/>
<accession>A0A0C3G451</accession>
<feature type="region of interest" description="Disordered" evidence="1">
    <location>
        <begin position="422"/>
        <end position="517"/>
    </location>
</feature>
<proteinExistence type="predicted"/>
<feature type="compositionally biased region" description="Low complexity" evidence="1">
    <location>
        <begin position="453"/>
        <end position="473"/>
    </location>
</feature>
<evidence type="ECO:0000313" key="3">
    <source>
        <dbReference type="Proteomes" id="UP000054166"/>
    </source>
</evidence>
<feature type="region of interest" description="Disordered" evidence="1">
    <location>
        <begin position="307"/>
        <end position="338"/>
    </location>
</feature>
<dbReference type="OrthoDB" id="3358646at2759"/>
<dbReference type="PANTHER" id="PTHR38696:SF1">
    <property type="entry name" value="MEDIATOR OF RNA POLYMERASE II TRANSCRIPTION SUBUNIT 13"/>
    <property type="match status" value="1"/>
</dbReference>
<dbReference type="InParanoid" id="A0A0C3G451"/>
<dbReference type="Proteomes" id="UP000054166">
    <property type="component" value="Unassembled WGS sequence"/>
</dbReference>
<dbReference type="AlphaFoldDB" id="A0A0C3G451"/>
<feature type="compositionally biased region" description="Low complexity" evidence="1">
    <location>
        <begin position="325"/>
        <end position="338"/>
    </location>
</feature>
<reference evidence="3" key="2">
    <citation type="submission" date="2015-01" db="EMBL/GenBank/DDBJ databases">
        <title>Evolutionary Origins and Diversification of the Mycorrhizal Mutualists.</title>
        <authorList>
            <consortium name="DOE Joint Genome Institute"/>
            <consortium name="Mycorrhizal Genomics Consortium"/>
            <person name="Kohler A."/>
            <person name="Kuo A."/>
            <person name="Nagy L.G."/>
            <person name="Floudas D."/>
            <person name="Copeland A."/>
            <person name="Barry K.W."/>
            <person name="Cichocki N."/>
            <person name="Veneault-Fourrey C."/>
            <person name="LaButti K."/>
            <person name="Lindquist E.A."/>
            <person name="Lipzen A."/>
            <person name="Lundell T."/>
            <person name="Morin E."/>
            <person name="Murat C."/>
            <person name="Riley R."/>
            <person name="Ohm R."/>
            <person name="Sun H."/>
            <person name="Tunlid A."/>
            <person name="Henrissat B."/>
            <person name="Grigoriev I.V."/>
            <person name="Hibbett D.S."/>
            <person name="Martin F."/>
        </authorList>
    </citation>
    <scope>NUCLEOTIDE SEQUENCE [LARGE SCALE GENOMIC DNA]</scope>
    <source>
        <strain evidence="3">F 1598</strain>
    </source>
</reference>
<evidence type="ECO:0000256" key="1">
    <source>
        <dbReference type="SAM" id="MobiDB-lite"/>
    </source>
</evidence>
<feature type="region of interest" description="Disordered" evidence="1">
    <location>
        <begin position="670"/>
        <end position="736"/>
    </location>
</feature>
<sequence length="838" mass="89398">MPNTPPDSSFTPRKEFIRDQRTANAFSLLAISGSSFIRLYSFPNVLITSLRRLFDQRSLTAGFREDVPQNLYEFTLEGKPWSSPKSIHSERLLVDILAVIYQHGYSFLSTIDYGRENDDRLAVAFSRPTSSSSPRSASPMPASPLSNSSGTNLSNQQGDRAVKKIPFALSFPSATLLRVIGPPLHSTPAILQAVRGSWPRGVVSEKKIGEASYEFKLKGYKWFQEDTFANDSLRHILTLLSSLDTHAFTLLTSLSLTNRSRVKDLWIFTGLVPFDQDTSISDSSNISSSNVAMIKAGHSTRPEPHGYVGQVPQHKRRPSAPAAGTTYQQNQPYPYTQQPQGTMHVRAATDHTGLAHVVHSIPGGVLRKPAPRAQVPVSVNFDGPEMEPSPDQEQFRAVLPSVVSSDAENMTGVGAVARGSAVPTHTPGILYTTPEQDYMSAGLPPSPGGPMGAARIPPSPVRRSPARPVSTRSKTPPPLTTVSRPSSPASPHNLSPPSAKPQVNQPTSGQTSTPPLLGAGVFAGDVIRDSALSSITSGTDASQEIPIKWTGGFDPEATSSVGKVDVPEGSKLKHMSMEPQLPGAWSTSPDEEKTEAAATVGIAVDIITETDADADSATGQTRTLTQGRTPEPLHDVDARVASPELVSNTDDGMRHSEAGLIGMMGPMPPAQKMGKEPEPQSPVKRGGDGTGWVLVNVEGKTRPEGEGDRPTMHSQDTSKTLKAADLATPKGQPATTLSSVAKSIAIIDAKNAKQAKGKGKAKDGVSIARSSGLRRLLSFSKRGEISDSPATGSTVPLGDGVGEQHRERKSSRTALRDRLKRKGVPEASSADGKRLSIT</sequence>
<feature type="compositionally biased region" description="Polar residues" evidence="1">
    <location>
        <begin position="480"/>
        <end position="514"/>
    </location>
</feature>
<feature type="compositionally biased region" description="Low complexity" evidence="1">
    <location>
        <begin position="126"/>
        <end position="149"/>
    </location>
</feature>
<evidence type="ECO:0000313" key="2">
    <source>
        <dbReference type="EMBL" id="KIM85426.1"/>
    </source>
</evidence>